<evidence type="ECO:0000256" key="4">
    <source>
        <dbReference type="ARBA" id="ARBA00022692"/>
    </source>
</evidence>
<dbReference type="InterPro" id="IPR029044">
    <property type="entry name" value="Nucleotide-diphossugar_trans"/>
</dbReference>
<keyword evidence="2" id="KW-0328">Glycosyltransferase</keyword>
<keyword evidence="6 7" id="KW-0472">Membrane</keyword>
<evidence type="ECO:0008006" key="10">
    <source>
        <dbReference type="Google" id="ProtNLM"/>
    </source>
</evidence>
<evidence type="ECO:0000256" key="5">
    <source>
        <dbReference type="ARBA" id="ARBA00022989"/>
    </source>
</evidence>
<dbReference type="Proteomes" id="UP000635565">
    <property type="component" value="Unassembled WGS sequence"/>
</dbReference>
<dbReference type="Gene3D" id="3.90.550.10">
    <property type="entry name" value="Spore Coat Polysaccharide Biosynthesis Protein SpsA, Chain A"/>
    <property type="match status" value="1"/>
</dbReference>
<proteinExistence type="predicted"/>
<keyword evidence="5 7" id="KW-1133">Transmembrane helix</keyword>
<evidence type="ECO:0000256" key="7">
    <source>
        <dbReference type="SAM" id="Phobius"/>
    </source>
</evidence>
<keyword evidence="9" id="KW-1185">Reference proteome</keyword>
<accession>A0ABQ3VGC6</accession>
<dbReference type="InterPro" id="IPR050321">
    <property type="entry name" value="Glycosyltr_2/OpgH_subfam"/>
</dbReference>
<reference evidence="8 9" key="1">
    <citation type="journal article" date="2021" name="Int. J. Syst. Evol. Microbiol.">
        <title>Reticulibacter mediterranei gen. nov., sp. nov., within the new family Reticulibacteraceae fam. nov., and Ktedonospora formicarum gen. nov., sp. nov., Ktedonobacter robiniae sp. nov., Dictyobacter formicarum sp. nov. and Dictyobacter arantiisoli sp. nov., belonging to the class Ktedonobacteria.</title>
        <authorList>
            <person name="Yabe S."/>
            <person name="Zheng Y."/>
            <person name="Wang C.M."/>
            <person name="Sakai Y."/>
            <person name="Abe K."/>
            <person name="Yokota A."/>
            <person name="Donadio S."/>
            <person name="Cavaletti L."/>
            <person name="Monciardini P."/>
        </authorList>
    </citation>
    <scope>NUCLEOTIDE SEQUENCE [LARGE SCALE GENOMIC DNA]</scope>
    <source>
        <strain evidence="8 9">SOSP1-9</strain>
    </source>
</reference>
<dbReference type="PANTHER" id="PTHR43867:SF2">
    <property type="entry name" value="CELLULOSE SYNTHASE CATALYTIC SUBUNIT A [UDP-FORMING]"/>
    <property type="match status" value="1"/>
</dbReference>
<organism evidence="8 9">
    <name type="scientific">Dictyobacter formicarum</name>
    <dbReference type="NCBI Taxonomy" id="2778368"/>
    <lineage>
        <taxon>Bacteria</taxon>
        <taxon>Bacillati</taxon>
        <taxon>Chloroflexota</taxon>
        <taxon>Ktedonobacteria</taxon>
        <taxon>Ktedonobacterales</taxon>
        <taxon>Dictyobacteraceae</taxon>
        <taxon>Dictyobacter</taxon>
    </lineage>
</organism>
<dbReference type="Pfam" id="PF13641">
    <property type="entry name" value="Glyco_tranf_2_3"/>
    <property type="match status" value="1"/>
</dbReference>
<evidence type="ECO:0000313" key="9">
    <source>
        <dbReference type="Proteomes" id="UP000635565"/>
    </source>
</evidence>
<dbReference type="SUPFAM" id="SSF53448">
    <property type="entry name" value="Nucleotide-diphospho-sugar transferases"/>
    <property type="match status" value="1"/>
</dbReference>
<feature type="transmembrane region" description="Helical" evidence="7">
    <location>
        <begin position="347"/>
        <end position="370"/>
    </location>
</feature>
<feature type="transmembrane region" description="Helical" evidence="7">
    <location>
        <begin position="315"/>
        <end position="335"/>
    </location>
</feature>
<evidence type="ECO:0000256" key="6">
    <source>
        <dbReference type="ARBA" id="ARBA00023136"/>
    </source>
</evidence>
<dbReference type="EMBL" id="BNJJ01000008">
    <property type="protein sequence ID" value="GHO85217.1"/>
    <property type="molecule type" value="Genomic_DNA"/>
</dbReference>
<protein>
    <recommendedName>
        <fullName evidence="10">Glycosyltransferase 2-like domain-containing protein</fullName>
    </recommendedName>
</protein>
<evidence type="ECO:0000256" key="3">
    <source>
        <dbReference type="ARBA" id="ARBA00022679"/>
    </source>
</evidence>
<comment type="caution">
    <text evidence="8">The sequence shown here is derived from an EMBL/GenBank/DDBJ whole genome shotgun (WGS) entry which is preliminary data.</text>
</comment>
<evidence type="ECO:0000256" key="1">
    <source>
        <dbReference type="ARBA" id="ARBA00004141"/>
    </source>
</evidence>
<keyword evidence="4 7" id="KW-0812">Transmembrane</keyword>
<sequence length="1026" mass="106452">MATYNEKRVIDRFLLAATSINYENYEVIVADDSNDETVQLIEQWRNHPKVKISHRDSREGYKGAALAKALTIMDPRTEYVLVYDADFIPYPDCITQFLKYFKASCGSLAPSASKSNIAAVQGYQWHVLNKSENWITRGVRTEYAGSYVIERSGEELYQGLKQISGSVYMIRADVLKEMGWQTSITEDFEITLRLYERGYKVIYTPYIQAPAEAASTIKRLIRQRMRWAEGHSYNVKKMFTRLMFGRWETTPNTANNEQTTKIFIKSPLTLSEKLEFLYLAPYYLQAFFFILGTLCWFTAEVIFRVTLPFWTEVWGWSLVLTNLFALPLMNMVGLFMEECEEKDYVGLLSFIFLSYIIAPFQAFAAVKGFLENEEGPWFRTPKTGRITDSFAPGKISRFVRGLFGIPDTKLMQIQSTKLPLWRPPAPVFATEFSTNPYQTRTRKNRMRWTGKVVLATFLAVIVTLYNIPGTATIKHAQAAIPDAGNGTDGAITINADTNCETTPIEANRSTYGDCVSVYVDNTSNAGQAKLYHSSNSGFAVGDEVMIVRILSANTTIRGQYEFNHISAIASQYFTLTSNLTNSYTYTAGTEESMIVRVPNYTNVTINSGRLYVSNYDSSTHVGGILVFRATGTVQVNSGGSINISGTGFTGGATVTGGAGGSGNGGAAVAGNSGNGLGYGGGGGAGGGPGVAGASSGMGGGGAGGSCGGGGGGGYGTVGTAGNAGASATGGNGDNANATSGIGGTGSAGSAGTAGSTYGVANLTTMYLGSSGGGGAGGAAGGAGNGGGCGGSGCGNGANGGNGAAGGNGGGIIYIASQTIIMNGGTIANNGTTGTNGNSGYTALNVTYFGGGGGAAGSAGGGGSGGSIYLRGSTLNLGTNVITASGGSGGSSTGVTGGAGGNATSYGHTGGPGGSSTGGGGGGYFGNGSTGGSGALGTGGTGGSGRIHIDYETLNGTCTNGTCTTPSADMTDISVPEALLLFLPVALVLPKIVELLRAKGRLQPENALCSRYCVQLKQKRRRKKPLL</sequence>
<dbReference type="CDD" id="cd06423">
    <property type="entry name" value="CESA_like"/>
    <property type="match status" value="1"/>
</dbReference>
<feature type="transmembrane region" description="Helical" evidence="7">
    <location>
        <begin position="282"/>
        <end position="303"/>
    </location>
</feature>
<evidence type="ECO:0000313" key="8">
    <source>
        <dbReference type="EMBL" id="GHO85217.1"/>
    </source>
</evidence>
<evidence type="ECO:0000256" key="2">
    <source>
        <dbReference type="ARBA" id="ARBA00022676"/>
    </source>
</evidence>
<keyword evidence="3" id="KW-0808">Transferase</keyword>
<dbReference type="PANTHER" id="PTHR43867">
    <property type="entry name" value="CELLULOSE SYNTHASE CATALYTIC SUBUNIT A [UDP-FORMING]"/>
    <property type="match status" value="1"/>
</dbReference>
<name>A0ABQ3VGC6_9CHLR</name>
<comment type="subcellular location">
    <subcellularLocation>
        <location evidence="1">Membrane</location>
        <topology evidence="1">Multi-pass membrane protein</topology>
    </subcellularLocation>
</comment>
<gene>
    <name evidence="8" type="ORF">KSZ_32230</name>
</gene>